<protein>
    <submittedName>
        <fullName evidence="6">Transcriptional regulator, LysR family</fullName>
    </submittedName>
</protein>
<organism evidence="6 7">
    <name type="scientific">Shewanella pealeana (strain ATCC 700345 / ANG-SQ1)</name>
    <dbReference type="NCBI Taxonomy" id="398579"/>
    <lineage>
        <taxon>Bacteria</taxon>
        <taxon>Pseudomonadati</taxon>
        <taxon>Pseudomonadota</taxon>
        <taxon>Gammaproteobacteria</taxon>
        <taxon>Alteromonadales</taxon>
        <taxon>Shewanellaceae</taxon>
        <taxon>Shewanella</taxon>
    </lineage>
</organism>
<dbReference type="InterPro" id="IPR036388">
    <property type="entry name" value="WH-like_DNA-bd_sf"/>
</dbReference>
<feature type="domain" description="HTH lysR-type" evidence="5">
    <location>
        <begin position="1"/>
        <end position="59"/>
    </location>
</feature>
<dbReference type="STRING" id="398579.Spea_0448"/>
<evidence type="ECO:0000256" key="1">
    <source>
        <dbReference type="ARBA" id="ARBA00009437"/>
    </source>
</evidence>
<dbReference type="HOGENOM" id="CLU_039613_16_2_6"/>
<dbReference type="Pfam" id="PF03466">
    <property type="entry name" value="LysR_substrate"/>
    <property type="match status" value="1"/>
</dbReference>
<dbReference type="PANTHER" id="PTHR30537:SF30">
    <property type="entry name" value="TRANSCRIPTIONAL REGULATOR-RELATED"/>
    <property type="match status" value="1"/>
</dbReference>
<evidence type="ECO:0000256" key="2">
    <source>
        <dbReference type="ARBA" id="ARBA00023015"/>
    </source>
</evidence>
<dbReference type="GO" id="GO:0043565">
    <property type="term" value="F:sequence-specific DNA binding"/>
    <property type="evidence" value="ECO:0007669"/>
    <property type="project" value="TreeGrafter"/>
</dbReference>
<comment type="similarity">
    <text evidence="1">Belongs to the LysR transcriptional regulatory family.</text>
</comment>
<gene>
    <name evidence="6" type="ordered locus">Spea_0448</name>
</gene>
<evidence type="ECO:0000259" key="5">
    <source>
        <dbReference type="PROSITE" id="PS50931"/>
    </source>
</evidence>
<sequence length="306" mass="33680">MDHLRHMAIFKQIVDSGSISAAADKLDLSKSVVSHHLKSLELAVGVQLLHRTTRRQQLTPAGKDFYQRCRELGDISALAWQQAREAADKLAGPIKISSPHALVDSIIAPAIASLCTNNPMIRPHIQMQDRRIDLLGQDIDLAVRVGKLASSSLIQRKVGQFRDVLCASPVFIKQNTRLIKAEDWVSLDYIANSWQGQSIQHSLQSKASSKGNAKAPNELSLNFNANRYADTSSAVLSLAKAGLGIALLPDFVFEQEPLLVELLPTHQCPLNNVYALHDFGRTPPLLIKKTIDALLDSFLFQGQTAR</sequence>
<dbReference type="KEGG" id="spl:Spea_0448"/>
<dbReference type="RefSeq" id="WP_012153714.1">
    <property type="nucleotide sequence ID" value="NC_009901.1"/>
</dbReference>
<reference evidence="6 7" key="1">
    <citation type="submission" date="2007-10" db="EMBL/GenBank/DDBJ databases">
        <title>Complete sequence of Shewanella pealeana ATCC 700345.</title>
        <authorList>
            <consortium name="US DOE Joint Genome Institute"/>
            <person name="Copeland A."/>
            <person name="Lucas S."/>
            <person name="Lapidus A."/>
            <person name="Barry K."/>
            <person name="Glavina del Rio T."/>
            <person name="Dalin E."/>
            <person name="Tice H."/>
            <person name="Pitluck S."/>
            <person name="Chertkov O."/>
            <person name="Brettin T."/>
            <person name="Bruce D."/>
            <person name="Detter J.C."/>
            <person name="Han C."/>
            <person name="Schmutz J."/>
            <person name="Larimer F."/>
            <person name="Land M."/>
            <person name="Hauser L."/>
            <person name="Kyrpides N."/>
            <person name="Kim E."/>
            <person name="Zhao J.-S.Z."/>
            <person name="Manno D."/>
            <person name="Hawari J."/>
            <person name="Richardson P."/>
        </authorList>
    </citation>
    <scope>NUCLEOTIDE SEQUENCE [LARGE SCALE GENOMIC DNA]</scope>
    <source>
        <strain evidence="7">ATCC 700345 / ANG-SQ1</strain>
    </source>
</reference>
<dbReference type="InterPro" id="IPR036390">
    <property type="entry name" value="WH_DNA-bd_sf"/>
</dbReference>
<dbReference type="InterPro" id="IPR005119">
    <property type="entry name" value="LysR_subst-bd"/>
</dbReference>
<dbReference type="PANTHER" id="PTHR30537">
    <property type="entry name" value="HTH-TYPE TRANSCRIPTIONAL REGULATOR"/>
    <property type="match status" value="1"/>
</dbReference>
<proteinExistence type="inferred from homology"/>
<dbReference type="OrthoDB" id="5825379at2"/>
<evidence type="ECO:0000256" key="3">
    <source>
        <dbReference type="ARBA" id="ARBA00023125"/>
    </source>
</evidence>
<keyword evidence="2" id="KW-0805">Transcription regulation</keyword>
<dbReference type="SUPFAM" id="SSF46785">
    <property type="entry name" value="Winged helix' DNA-binding domain"/>
    <property type="match status" value="1"/>
</dbReference>
<evidence type="ECO:0000313" key="7">
    <source>
        <dbReference type="Proteomes" id="UP000002608"/>
    </source>
</evidence>
<dbReference type="GO" id="GO:0006351">
    <property type="term" value="P:DNA-templated transcription"/>
    <property type="evidence" value="ECO:0007669"/>
    <property type="project" value="TreeGrafter"/>
</dbReference>
<dbReference type="GO" id="GO:0003700">
    <property type="term" value="F:DNA-binding transcription factor activity"/>
    <property type="evidence" value="ECO:0007669"/>
    <property type="project" value="InterPro"/>
</dbReference>
<dbReference type="EMBL" id="CP000851">
    <property type="protein sequence ID" value="ABV85776.1"/>
    <property type="molecule type" value="Genomic_DNA"/>
</dbReference>
<dbReference type="PROSITE" id="PS50931">
    <property type="entry name" value="HTH_LYSR"/>
    <property type="match status" value="1"/>
</dbReference>
<evidence type="ECO:0000313" key="6">
    <source>
        <dbReference type="EMBL" id="ABV85776.1"/>
    </source>
</evidence>
<keyword evidence="7" id="KW-1185">Reference proteome</keyword>
<dbReference type="Pfam" id="PF00126">
    <property type="entry name" value="HTH_1"/>
    <property type="match status" value="1"/>
</dbReference>
<dbReference type="AlphaFoldDB" id="A8GZN9"/>
<dbReference type="Gene3D" id="1.10.10.10">
    <property type="entry name" value="Winged helix-like DNA-binding domain superfamily/Winged helix DNA-binding domain"/>
    <property type="match status" value="1"/>
</dbReference>
<dbReference type="Gene3D" id="3.40.190.290">
    <property type="match status" value="1"/>
</dbReference>
<dbReference type="FunFam" id="1.10.10.10:FF:000001">
    <property type="entry name" value="LysR family transcriptional regulator"/>
    <property type="match status" value="1"/>
</dbReference>
<keyword evidence="3" id="KW-0238">DNA-binding</keyword>
<name>A8GZN9_SHEPA</name>
<dbReference type="SUPFAM" id="SSF53850">
    <property type="entry name" value="Periplasmic binding protein-like II"/>
    <property type="match status" value="1"/>
</dbReference>
<dbReference type="InterPro" id="IPR058163">
    <property type="entry name" value="LysR-type_TF_proteobact-type"/>
</dbReference>
<accession>A8GZN9</accession>
<dbReference type="InterPro" id="IPR000847">
    <property type="entry name" value="LysR_HTH_N"/>
</dbReference>
<evidence type="ECO:0000256" key="4">
    <source>
        <dbReference type="ARBA" id="ARBA00023163"/>
    </source>
</evidence>
<dbReference type="eggNOG" id="COG0583">
    <property type="taxonomic scope" value="Bacteria"/>
</dbReference>
<keyword evidence="4" id="KW-0804">Transcription</keyword>
<dbReference type="Proteomes" id="UP000002608">
    <property type="component" value="Chromosome"/>
</dbReference>